<dbReference type="VEuPathDB" id="FungiDB:VP01_3918g1"/>
<evidence type="ECO:0000313" key="3">
    <source>
        <dbReference type="Proteomes" id="UP000037035"/>
    </source>
</evidence>
<keyword evidence="3" id="KW-1185">Reference proteome</keyword>
<organism evidence="2 3">
    <name type="scientific">Puccinia sorghi</name>
    <dbReference type="NCBI Taxonomy" id="27349"/>
    <lineage>
        <taxon>Eukaryota</taxon>
        <taxon>Fungi</taxon>
        <taxon>Dikarya</taxon>
        <taxon>Basidiomycota</taxon>
        <taxon>Pucciniomycotina</taxon>
        <taxon>Pucciniomycetes</taxon>
        <taxon>Pucciniales</taxon>
        <taxon>Pucciniaceae</taxon>
        <taxon>Puccinia</taxon>
    </lineage>
</organism>
<dbReference type="OrthoDB" id="2012657at2759"/>
<dbReference type="AlphaFoldDB" id="A0A0L6USN9"/>
<feature type="region of interest" description="Disordered" evidence="1">
    <location>
        <begin position="23"/>
        <end position="42"/>
    </location>
</feature>
<gene>
    <name evidence="2" type="ORF">VP01_3918g1</name>
</gene>
<dbReference type="EMBL" id="LAVV01008966">
    <property type="protein sequence ID" value="KNZ51524.1"/>
    <property type="molecule type" value="Genomic_DNA"/>
</dbReference>
<protein>
    <recommendedName>
        <fullName evidence="4">Reverse transcriptase Ty1/copia-type domain-containing protein</fullName>
    </recommendedName>
</protein>
<evidence type="ECO:0008006" key="4">
    <source>
        <dbReference type="Google" id="ProtNLM"/>
    </source>
</evidence>
<dbReference type="Proteomes" id="UP000037035">
    <property type="component" value="Unassembled WGS sequence"/>
</dbReference>
<sequence length="390" mass="44625">MPEIKVTSIDWDVSQPDNLTETLTATDSRQNNNPQPETNEPESMIQGECHFQFGFHHYYEPNTFKSAIRCADEKFWKETIKKEVLSIENQDVWSLACSFIFSNSSCHEPNMILGMKFEIIGNKILLSQPKHIEHGLEELGLSNSKLSTTPLTPNLKFKEVLDEDHALFKKENINYRSVIGLMNYITGYTRPDIIFTVSSLARFSIKPGMTHWHEVKKKSTAMHHGETTQSSELDNRDIYATYLELSFPGIALNPLVDSFHEGTWLKALLSDIWNLQVDVATHYVDDCELNERLMMSDSEFKEKFINSHYIDNKGLNDKLKNFGSNPKTRHIELKSKGIRQELKHKNIKIILICTFDMLADALTKAAPKLSISNLTNTIDPIFSVPQVKSL</sequence>
<reference evidence="2 3" key="1">
    <citation type="submission" date="2015-08" db="EMBL/GenBank/DDBJ databases">
        <title>Next Generation Sequencing and Analysis of the Genome of Puccinia sorghi L Schw, the Causal Agent of Maize Common Rust.</title>
        <authorList>
            <person name="Rochi L."/>
            <person name="Burguener G."/>
            <person name="Darino M."/>
            <person name="Turjanski A."/>
            <person name="Kreff E."/>
            <person name="Dieguez M.J."/>
            <person name="Sacco F."/>
        </authorList>
    </citation>
    <scope>NUCLEOTIDE SEQUENCE [LARGE SCALE GENOMIC DNA]</scope>
    <source>
        <strain evidence="2 3">RO10H11247</strain>
    </source>
</reference>
<proteinExistence type="predicted"/>
<comment type="caution">
    <text evidence="2">The sequence shown here is derived from an EMBL/GenBank/DDBJ whole genome shotgun (WGS) entry which is preliminary data.</text>
</comment>
<feature type="compositionally biased region" description="Low complexity" evidence="1">
    <location>
        <begin position="30"/>
        <end position="42"/>
    </location>
</feature>
<name>A0A0L6USN9_9BASI</name>
<accession>A0A0L6USN9</accession>
<evidence type="ECO:0000313" key="2">
    <source>
        <dbReference type="EMBL" id="KNZ51524.1"/>
    </source>
</evidence>
<evidence type="ECO:0000256" key="1">
    <source>
        <dbReference type="SAM" id="MobiDB-lite"/>
    </source>
</evidence>